<gene>
    <name evidence="2" type="ORF">I79_008926</name>
</gene>
<evidence type="ECO:0000313" key="2">
    <source>
        <dbReference type="EMBL" id="EGW07981.1"/>
    </source>
</evidence>
<dbReference type="AlphaFoldDB" id="G3HEE2"/>
<name>G3HEE2_CRIGR</name>
<dbReference type="InParanoid" id="G3HEE2"/>
<sequence>MPGQASGASRPTKSSTARFIGGDNEIPTPRMAQPHTQLKDLGVPTVDAKPNMVPTSSLPAWLLIF</sequence>
<protein>
    <submittedName>
        <fullName evidence="2">Uncharacterized protein</fullName>
    </submittedName>
</protein>
<evidence type="ECO:0000256" key="1">
    <source>
        <dbReference type="SAM" id="MobiDB-lite"/>
    </source>
</evidence>
<evidence type="ECO:0000313" key="3">
    <source>
        <dbReference type="Proteomes" id="UP000001075"/>
    </source>
</evidence>
<feature type="compositionally biased region" description="Polar residues" evidence="1">
    <location>
        <begin position="1"/>
        <end position="17"/>
    </location>
</feature>
<feature type="region of interest" description="Disordered" evidence="1">
    <location>
        <begin position="1"/>
        <end position="36"/>
    </location>
</feature>
<proteinExistence type="predicted"/>
<dbReference type="EMBL" id="JH000313">
    <property type="protein sequence ID" value="EGW07981.1"/>
    <property type="molecule type" value="Genomic_DNA"/>
</dbReference>
<dbReference type="Proteomes" id="UP000001075">
    <property type="component" value="Unassembled WGS sequence"/>
</dbReference>
<accession>G3HEE2</accession>
<reference evidence="3" key="1">
    <citation type="journal article" date="2011" name="Nat. Biotechnol.">
        <title>The genomic sequence of the Chinese hamster ovary (CHO)-K1 cell line.</title>
        <authorList>
            <person name="Xu X."/>
            <person name="Nagarajan H."/>
            <person name="Lewis N.E."/>
            <person name="Pan S."/>
            <person name="Cai Z."/>
            <person name="Liu X."/>
            <person name="Chen W."/>
            <person name="Xie M."/>
            <person name="Wang W."/>
            <person name="Hammond S."/>
            <person name="Andersen M.R."/>
            <person name="Neff N."/>
            <person name="Passarelli B."/>
            <person name="Koh W."/>
            <person name="Fan H.C."/>
            <person name="Wang J."/>
            <person name="Gui Y."/>
            <person name="Lee K.H."/>
            <person name="Betenbaugh M.J."/>
            <person name="Quake S.R."/>
            <person name="Famili I."/>
            <person name="Palsson B.O."/>
            <person name="Wang J."/>
        </authorList>
    </citation>
    <scope>NUCLEOTIDE SEQUENCE [LARGE SCALE GENOMIC DNA]</scope>
    <source>
        <strain evidence="3">CHO K1 cell line</strain>
    </source>
</reference>
<organism evidence="2 3">
    <name type="scientific">Cricetulus griseus</name>
    <name type="common">Chinese hamster</name>
    <name type="synonym">Cricetulus barabensis griseus</name>
    <dbReference type="NCBI Taxonomy" id="10029"/>
    <lineage>
        <taxon>Eukaryota</taxon>
        <taxon>Metazoa</taxon>
        <taxon>Chordata</taxon>
        <taxon>Craniata</taxon>
        <taxon>Vertebrata</taxon>
        <taxon>Euteleostomi</taxon>
        <taxon>Mammalia</taxon>
        <taxon>Eutheria</taxon>
        <taxon>Euarchontoglires</taxon>
        <taxon>Glires</taxon>
        <taxon>Rodentia</taxon>
        <taxon>Myomorpha</taxon>
        <taxon>Muroidea</taxon>
        <taxon>Cricetidae</taxon>
        <taxon>Cricetinae</taxon>
        <taxon>Cricetulus</taxon>
    </lineage>
</organism>